<protein>
    <submittedName>
        <fullName evidence="2">Acyl-CoA N-acyltransferase</fullName>
    </submittedName>
</protein>
<dbReference type="InterPro" id="IPR000182">
    <property type="entry name" value="GNAT_dom"/>
</dbReference>
<dbReference type="GO" id="GO:0016747">
    <property type="term" value="F:acyltransferase activity, transferring groups other than amino-acyl groups"/>
    <property type="evidence" value="ECO:0007669"/>
    <property type="project" value="InterPro"/>
</dbReference>
<dbReference type="SUPFAM" id="SSF55729">
    <property type="entry name" value="Acyl-CoA N-acyltransferases (Nat)"/>
    <property type="match status" value="1"/>
</dbReference>
<dbReference type="Gene3D" id="3.40.630.30">
    <property type="match status" value="1"/>
</dbReference>
<dbReference type="Proteomes" id="UP001174936">
    <property type="component" value="Unassembled WGS sequence"/>
</dbReference>
<dbReference type="CDD" id="cd04301">
    <property type="entry name" value="NAT_SF"/>
    <property type="match status" value="1"/>
</dbReference>
<dbReference type="Pfam" id="PF00583">
    <property type="entry name" value="Acetyltransf_1"/>
    <property type="match status" value="1"/>
</dbReference>
<dbReference type="EMBL" id="JAULSV010000005">
    <property type="protein sequence ID" value="KAK0643768.1"/>
    <property type="molecule type" value="Genomic_DNA"/>
</dbReference>
<dbReference type="PANTHER" id="PTHR42791:SF2">
    <property type="entry name" value="N-ACETYLTRANSFERASE DOMAIN-CONTAINING PROTEIN"/>
    <property type="match status" value="1"/>
</dbReference>
<sequence>MSYRLMSVTVEDGKDIARNNTTAFWTDPSWRLGWTIPLETLIRHNELRGPANLLRDREIKRYQKAVDEDGNLVGYVRFRLPEGDKWRDAWPEARVPDVSDEERKRIDELFAEGTKDYEAGIRDLSIVDEPMSAMHHKLREARKGHMEIEFLAVHPDHRNKGIANRLVRKGIEIADQLGLDMYVLALEGGYKIYKGCGFQVLEHLELDDSVYGGAGVFHRYYLERKAVGGPVVGKDDGPGLPIETV</sequence>
<dbReference type="PANTHER" id="PTHR42791">
    <property type="entry name" value="GNAT FAMILY ACETYLTRANSFERASE"/>
    <property type="match status" value="1"/>
</dbReference>
<dbReference type="AlphaFoldDB" id="A0AA39Y0K1"/>
<comment type="caution">
    <text evidence="2">The sequence shown here is derived from an EMBL/GenBank/DDBJ whole genome shotgun (WGS) entry which is preliminary data.</text>
</comment>
<gene>
    <name evidence="2" type="ORF">B0T16DRAFT_459875</name>
</gene>
<dbReference type="InterPro" id="IPR052523">
    <property type="entry name" value="Trichothecene_AcTrans"/>
</dbReference>
<proteinExistence type="predicted"/>
<accession>A0AA39Y0K1</accession>
<evidence type="ECO:0000313" key="2">
    <source>
        <dbReference type="EMBL" id="KAK0643768.1"/>
    </source>
</evidence>
<evidence type="ECO:0000313" key="3">
    <source>
        <dbReference type="Proteomes" id="UP001174936"/>
    </source>
</evidence>
<name>A0AA39Y0K1_9PEZI</name>
<evidence type="ECO:0000259" key="1">
    <source>
        <dbReference type="PROSITE" id="PS51186"/>
    </source>
</evidence>
<dbReference type="InterPro" id="IPR016181">
    <property type="entry name" value="Acyl_CoA_acyltransferase"/>
</dbReference>
<organism evidence="2 3">
    <name type="scientific">Cercophora newfieldiana</name>
    <dbReference type="NCBI Taxonomy" id="92897"/>
    <lineage>
        <taxon>Eukaryota</taxon>
        <taxon>Fungi</taxon>
        <taxon>Dikarya</taxon>
        <taxon>Ascomycota</taxon>
        <taxon>Pezizomycotina</taxon>
        <taxon>Sordariomycetes</taxon>
        <taxon>Sordariomycetidae</taxon>
        <taxon>Sordariales</taxon>
        <taxon>Lasiosphaeriaceae</taxon>
        <taxon>Cercophora</taxon>
    </lineage>
</organism>
<reference evidence="2" key="1">
    <citation type="submission" date="2023-06" db="EMBL/GenBank/DDBJ databases">
        <title>Genome-scale phylogeny and comparative genomics of the fungal order Sordariales.</title>
        <authorList>
            <consortium name="Lawrence Berkeley National Laboratory"/>
            <person name="Hensen N."/>
            <person name="Bonometti L."/>
            <person name="Westerberg I."/>
            <person name="Brannstrom I.O."/>
            <person name="Guillou S."/>
            <person name="Cros-Aarteil S."/>
            <person name="Calhoun S."/>
            <person name="Haridas S."/>
            <person name="Kuo A."/>
            <person name="Mondo S."/>
            <person name="Pangilinan J."/>
            <person name="Riley R."/>
            <person name="Labutti K."/>
            <person name="Andreopoulos B."/>
            <person name="Lipzen A."/>
            <person name="Chen C."/>
            <person name="Yanf M."/>
            <person name="Daum C."/>
            <person name="Ng V."/>
            <person name="Clum A."/>
            <person name="Steindorff A."/>
            <person name="Ohm R."/>
            <person name="Martin F."/>
            <person name="Silar P."/>
            <person name="Natvig D."/>
            <person name="Lalanne C."/>
            <person name="Gautier V."/>
            <person name="Ament-Velasquez S.L."/>
            <person name="Kruys A."/>
            <person name="Hutchinson M.I."/>
            <person name="Powell A.J."/>
            <person name="Barry K."/>
            <person name="Miller A.N."/>
            <person name="Grigoriev I.V."/>
            <person name="Debuchy R."/>
            <person name="Gladieux P."/>
            <person name="Thoren M.H."/>
            <person name="Johannesson H."/>
        </authorList>
    </citation>
    <scope>NUCLEOTIDE SEQUENCE</scope>
    <source>
        <strain evidence="2">SMH2532-1</strain>
    </source>
</reference>
<keyword evidence="3" id="KW-1185">Reference proteome</keyword>
<dbReference type="PROSITE" id="PS51186">
    <property type="entry name" value="GNAT"/>
    <property type="match status" value="1"/>
</dbReference>
<feature type="domain" description="N-acetyltransferase" evidence="1">
    <location>
        <begin position="73"/>
        <end position="223"/>
    </location>
</feature>